<keyword evidence="2" id="KW-0732">Signal</keyword>
<protein>
    <submittedName>
        <fullName evidence="3">Uncharacterized protein</fullName>
    </submittedName>
</protein>
<feature type="region of interest" description="Disordered" evidence="1">
    <location>
        <begin position="21"/>
        <end position="98"/>
    </location>
</feature>
<evidence type="ECO:0000313" key="3">
    <source>
        <dbReference type="EMBL" id="KAE9989512.1"/>
    </source>
</evidence>
<feature type="chain" id="PRO_5034824527" evidence="2">
    <location>
        <begin position="16"/>
        <end position="125"/>
    </location>
</feature>
<evidence type="ECO:0000313" key="4">
    <source>
        <dbReference type="Proteomes" id="UP000490939"/>
    </source>
</evidence>
<evidence type="ECO:0000256" key="2">
    <source>
        <dbReference type="SAM" id="SignalP"/>
    </source>
</evidence>
<feature type="compositionally biased region" description="Basic and acidic residues" evidence="1">
    <location>
        <begin position="72"/>
        <end position="87"/>
    </location>
</feature>
<dbReference type="EMBL" id="WNWR01000182">
    <property type="protein sequence ID" value="KAE9989512.1"/>
    <property type="molecule type" value="Genomic_DNA"/>
</dbReference>
<name>A0A8H3VL84_VENIN</name>
<organism evidence="3 4">
    <name type="scientific">Venturia inaequalis</name>
    <name type="common">Apple scab fungus</name>
    <dbReference type="NCBI Taxonomy" id="5025"/>
    <lineage>
        <taxon>Eukaryota</taxon>
        <taxon>Fungi</taxon>
        <taxon>Dikarya</taxon>
        <taxon>Ascomycota</taxon>
        <taxon>Pezizomycotina</taxon>
        <taxon>Dothideomycetes</taxon>
        <taxon>Pleosporomycetidae</taxon>
        <taxon>Venturiales</taxon>
        <taxon>Venturiaceae</taxon>
        <taxon>Venturia</taxon>
    </lineage>
</organism>
<sequence length="125" mass="12348">MKLLIVLSCAAASLALPVANPLAKPVPAPIPQGATGGAHGTGGGGGGKGRGKSAGSNTGGQASGGTGSGSDRVLHANADHSPRELMIPKRRNGRVASRMDELSMQDHPTYSVTIPAITPLASSAF</sequence>
<feature type="compositionally biased region" description="Gly residues" evidence="1">
    <location>
        <begin position="34"/>
        <end position="48"/>
    </location>
</feature>
<dbReference type="Proteomes" id="UP000490939">
    <property type="component" value="Unassembled WGS sequence"/>
</dbReference>
<accession>A0A8H3VL84</accession>
<reference evidence="3 4" key="1">
    <citation type="submission" date="2019-07" db="EMBL/GenBank/DDBJ databases">
        <title>Venturia inaequalis Genome Resource.</title>
        <authorList>
            <person name="Lichtner F.J."/>
        </authorList>
    </citation>
    <scope>NUCLEOTIDE SEQUENCE [LARGE SCALE GENOMIC DNA]</scope>
    <source>
        <strain evidence="3 4">DMI_063113</strain>
    </source>
</reference>
<evidence type="ECO:0000256" key="1">
    <source>
        <dbReference type="SAM" id="MobiDB-lite"/>
    </source>
</evidence>
<gene>
    <name evidence="3" type="ORF">EG327_002593</name>
</gene>
<dbReference type="AlphaFoldDB" id="A0A8H3VL84"/>
<keyword evidence="4" id="KW-1185">Reference proteome</keyword>
<feature type="signal peptide" evidence="2">
    <location>
        <begin position="1"/>
        <end position="15"/>
    </location>
</feature>
<proteinExistence type="predicted"/>
<feature type="compositionally biased region" description="Gly residues" evidence="1">
    <location>
        <begin position="57"/>
        <end position="68"/>
    </location>
</feature>
<comment type="caution">
    <text evidence="3">The sequence shown here is derived from an EMBL/GenBank/DDBJ whole genome shotgun (WGS) entry which is preliminary data.</text>
</comment>